<evidence type="ECO:0000256" key="2">
    <source>
        <dbReference type="SAM" id="Phobius"/>
    </source>
</evidence>
<keyword evidence="5" id="KW-1185">Reference proteome</keyword>
<keyword evidence="2" id="KW-0812">Transmembrane</keyword>
<keyword evidence="2" id="KW-0472">Membrane</keyword>
<feature type="transmembrane region" description="Helical" evidence="2">
    <location>
        <begin position="94"/>
        <end position="111"/>
    </location>
</feature>
<name>W6N7D7_CLOTY</name>
<comment type="similarity">
    <text evidence="1">Belongs to the EamA transporter family.</text>
</comment>
<dbReference type="SUPFAM" id="SSF103481">
    <property type="entry name" value="Multidrug resistance efflux transporter EmrE"/>
    <property type="match status" value="2"/>
</dbReference>
<feature type="transmembrane region" description="Helical" evidence="2">
    <location>
        <begin position="31"/>
        <end position="50"/>
    </location>
</feature>
<dbReference type="InterPro" id="IPR000620">
    <property type="entry name" value="EamA_dom"/>
</dbReference>
<feature type="transmembrane region" description="Helical" evidence="2">
    <location>
        <begin position="146"/>
        <end position="165"/>
    </location>
</feature>
<evidence type="ECO:0000259" key="3">
    <source>
        <dbReference type="Pfam" id="PF00892"/>
    </source>
</evidence>
<dbReference type="Proteomes" id="UP000019482">
    <property type="component" value="Unassembled WGS sequence"/>
</dbReference>
<dbReference type="OrthoDB" id="9814238at2"/>
<dbReference type="GO" id="GO:0016020">
    <property type="term" value="C:membrane"/>
    <property type="evidence" value="ECO:0007669"/>
    <property type="project" value="InterPro"/>
</dbReference>
<feature type="transmembrane region" description="Helical" evidence="2">
    <location>
        <begin position="62"/>
        <end position="82"/>
    </location>
</feature>
<dbReference type="Pfam" id="PF00892">
    <property type="entry name" value="EamA"/>
    <property type="match status" value="2"/>
</dbReference>
<keyword evidence="2" id="KW-1133">Transmembrane helix</keyword>
<feature type="transmembrane region" description="Helical" evidence="2">
    <location>
        <begin position="7"/>
        <end position="25"/>
    </location>
</feature>
<proteinExistence type="inferred from homology"/>
<evidence type="ECO:0000313" key="5">
    <source>
        <dbReference type="Proteomes" id="UP000019482"/>
    </source>
</evidence>
<reference evidence="4 5" key="1">
    <citation type="journal article" date="2015" name="Genome Announc.">
        <title>Draft Genome Sequence of Clostridium tyrobutyricum Strain DIVETGP, Isolated from Cow's Milk for Grana Padano Production.</title>
        <authorList>
            <person name="Soggiu A."/>
            <person name="Piras C."/>
            <person name="Gaiarsa S."/>
            <person name="Sassera D."/>
            <person name="Roncada P."/>
            <person name="Bendixen E."/>
            <person name="Brasca M."/>
            <person name="Bonizzi L."/>
        </authorList>
    </citation>
    <scope>NUCLEOTIDE SEQUENCE [LARGE SCALE GENOMIC DNA]</scope>
    <source>
        <strain evidence="4 5">DIVETGP</strain>
    </source>
</reference>
<dbReference type="RefSeq" id="WP_017895448.1">
    <property type="nucleotide sequence ID" value="NZ_CBXI010000043.1"/>
</dbReference>
<protein>
    <recommendedName>
        <fullName evidence="3">EamA domain-containing protein</fullName>
    </recommendedName>
</protein>
<sequence length="289" mass="31925">MKYKIQLILSMIIFGTIGLVVRHIELSSSELALLSSAIGCLFLICVFLSAKKRFHWDMLKNNFILLFFSGVALGGNWIFLYASYQYTTVTNSTLAYYFAPVIVIFCSPILLHEKLSIKKGICIFISLLGLVMVVGNGMSNMAYSDFIGIVLGLIAAIFYASLMLINKFIHNMDKLELTIIQLAIVAILLFFYVFFKNGLSFFSISASSIPFIAILGIVNTGIGFWLFFSGMEKLSGQSIAMLSYVDPLVAVAISGIVLCEQMTTIQVIGGILLLGSTFISEVRLDEFHS</sequence>
<dbReference type="InterPro" id="IPR037185">
    <property type="entry name" value="EmrE-like"/>
</dbReference>
<feature type="domain" description="EamA" evidence="3">
    <location>
        <begin position="5"/>
        <end position="134"/>
    </location>
</feature>
<feature type="transmembrane region" description="Helical" evidence="2">
    <location>
        <begin position="201"/>
        <end position="227"/>
    </location>
</feature>
<dbReference type="PANTHER" id="PTHR22911">
    <property type="entry name" value="ACYL-MALONYL CONDENSING ENZYME-RELATED"/>
    <property type="match status" value="1"/>
</dbReference>
<dbReference type="GeneID" id="29419467"/>
<feature type="transmembrane region" description="Helical" evidence="2">
    <location>
        <begin position="120"/>
        <end position="140"/>
    </location>
</feature>
<dbReference type="PANTHER" id="PTHR22911:SF102">
    <property type="entry name" value="MEMBRANE PROTEIN"/>
    <property type="match status" value="1"/>
</dbReference>
<dbReference type="AlphaFoldDB" id="W6N7D7"/>
<evidence type="ECO:0000313" key="4">
    <source>
        <dbReference type="EMBL" id="CDL92401.1"/>
    </source>
</evidence>
<evidence type="ECO:0000256" key="1">
    <source>
        <dbReference type="ARBA" id="ARBA00007362"/>
    </source>
</evidence>
<organism evidence="4 5">
    <name type="scientific">Clostridium tyrobutyricum DIVETGP</name>
    <dbReference type="NCBI Taxonomy" id="1408889"/>
    <lineage>
        <taxon>Bacteria</taxon>
        <taxon>Bacillati</taxon>
        <taxon>Bacillota</taxon>
        <taxon>Clostridia</taxon>
        <taxon>Eubacteriales</taxon>
        <taxon>Clostridiaceae</taxon>
        <taxon>Clostridium</taxon>
    </lineage>
</organism>
<dbReference type="EMBL" id="CBXI010000043">
    <property type="protein sequence ID" value="CDL92401.1"/>
    <property type="molecule type" value="Genomic_DNA"/>
</dbReference>
<accession>W6N7D7</accession>
<feature type="domain" description="EamA" evidence="3">
    <location>
        <begin position="147"/>
        <end position="279"/>
    </location>
</feature>
<feature type="transmembrane region" description="Helical" evidence="2">
    <location>
        <begin position="177"/>
        <end position="195"/>
    </location>
</feature>
<gene>
    <name evidence="4" type="ORF">CTDIVETGP_2471</name>
</gene>
<comment type="caution">
    <text evidence="4">The sequence shown here is derived from an EMBL/GenBank/DDBJ whole genome shotgun (WGS) entry which is preliminary data.</text>
</comment>